<dbReference type="GO" id="GO:0016787">
    <property type="term" value="F:hydrolase activity"/>
    <property type="evidence" value="ECO:0007669"/>
    <property type="project" value="UniProtKB-KW"/>
</dbReference>
<dbReference type="Pfam" id="PF04167">
    <property type="entry name" value="DUF402"/>
    <property type="match status" value="1"/>
</dbReference>
<dbReference type="RefSeq" id="WP_258877504.1">
    <property type="nucleotide sequence ID" value="NZ_CP048914.1"/>
</dbReference>
<dbReference type="NCBIfam" id="NF010183">
    <property type="entry name" value="PRK13662.1"/>
    <property type="match status" value="1"/>
</dbReference>
<evidence type="ECO:0000256" key="2">
    <source>
        <dbReference type="ARBA" id="ARBA00022801"/>
    </source>
</evidence>
<name>A0A7L7KTG0_9MOLU</name>
<reference evidence="5 6" key="1">
    <citation type="submission" date="2020-02" db="EMBL/GenBank/DDBJ databases">
        <authorList>
            <person name="Zheng R.K."/>
            <person name="Sun C.M."/>
        </authorList>
    </citation>
    <scope>NUCLEOTIDE SEQUENCE [LARGE SCALE GENOMIC DNA]</scope>
    <source>
        <strain evidence="6">zrk13</strain>
    </source>
</reference>
<dbReference type="PIRSF" id="PIRSF028345">
    <property type="entry name" value="UCP028345"/>
    <property type="match status" value="1"/>
</dbReference>
<evidence type="ECO:0000256" key="3">
    <source>
        <dbReference type="ARBA" id="ARBA00022842"/>
    </source>
</evidence>
<dbReference type="Proteomes" id="UP000514720">
    <property type="component" value="Chromosome"/>
</dbReference>
<keyword evidence="3" id="KW-0460">Magnesium</keyword>
<evidence type="ECO:0000256" key="1">
    <source>
        <dbReference type="ARBA" id="ARBA00022723"/>
    </source>
</evidence>
<dbReference type="KEGG" id="xcl:G4Z02_08065"/>
<proteinExistence type="predicted"/>
<accession>A0A7L7KTG0</accession>
<dbReference type="EMBL" id="CP048914">
    <property type="protein sequence ID" value="QMS85699.1"/>
    <property type="molecule type" value="Genomic_DNA"/>
</dbReference>
<keyword evidence="6" id="KW-1185">Reference proteome</keyword>
<evidence type="ECO:0000259" key="4">
    <source>
        <dbReference type="Pfam" id="PF04167"/>
    </source>
</evidence>
<evidence type="ECO:0000313" key="5">
    <source>
        <dbReference type="EMBL" id="QMS85699.1"/>
    </source>
</evidence>
<dbReference type="InterPro" id="IPR035930">
    <property type="entry name" value="FomD-like_sf"/>
</dbReference>
<sequence>MSTLVGKNIQIQSYKHDETLHRIWEKATVVAEADDYIVVVNRRTKVIESNGRFWHTREPSVTWFFTDHWFNIIGIIKKNEIHFYCNIASPFVIDDEALKYIDYDLDIKVVDDFSYTTLDRNEYNKHKMKMEYPIELKSILERELSVLKERIEQRSYPFDHEVVKQYYNQYLEEKDDE</sequence>
<gene>
    <name evidence="5" type="ORF">G4Z02_08065</name>
</gene>
<dbReference type="InterPro" id="IPR007295">
    <property type="entry name" value="DUF402"/>
</dbReference>
<protein>
    <submittedName>
        <fullName evidence="5">DUF402 domain-containing protein</fullName>
    </submittedName>
</protein>
<dbReference type="GO" id="GO:0046872">
    <property type="term" value="F:metal ion binding"/>
    <property type="evidence" value="ECO:0007669"/>
    <property type="project" value="UniProtKB-KW"/>
</dbReference>
<evidence type="ECO:0000313" key="6">
    <source>
        <dbReference type="Proteomes" id="UP000514720"/>
    </source>
</evidence>
<dbReference type="PANTHER" id="PTHR39159:SF1">
    <property type="entry name" value="UPF0374 PROTEIN YGAC"/>
    <property type="match status" value="1"/>
</dbReference>
<dbReference type="PANTHER" id="PTHR39159">
    <property type="match status" value="1"/>
</dbReference>
<dbReference type="InterPro" id="IPR050212">
    <property type="entry name" value="Ntdp-like"/>
</dbReference>
<dbReference type="SUPFAM" id="SSF159234">
    <property type="entry name" value="FomD-like"/>
    <property type="match status" value="1"/>
</dbReference>
<dbReference type="AlphaFoldDB" id="A0A7L7KTG0"/>
<dbReference type="InterPro" id="IPR016882">
    <property type="entry name" value="SA1684"/>
</dbReference>
<dbReference type="Gene3D" id="2.40.380.10">
    <property type="entry name" value="FomD-like"/>
    <property type="match status" value="1"/>
</dbReference>
<keyword evidence="2" id="KW-0378">Hydrolase</keyword>
<organism evidence="5 6">
    <name type="scientific">Candidatus Xianfuyuplasma coldseepsis</name>
    <dbReference type="NCBI Taxonomy" id="2782163"/>
    <lineage>
        <taxon>Bacteria</taxon>
        <taxon>Bacillati</taxon>
        <taxon>Mycoplasmatota</taxon>
        <taxon>Mollicutes</taxon>
        <taxon>Candidatus Izemoplasmatales</taxon>
        <taxon>Candidatus Izemoplasmataceae</taxon>
        <taxon>Candidatus Xianfuyuplasma</taxon>
    </lineage>
</organism>
<keyword evidence="1" id="KW-0479">Metal-binding</keyword>
<feature type="domain" description="DUF402" evidence="4">
    <location>
        <begin position="17"/>
        <end position="155"/>
    </location>
</feature>